<dbReference type="InterPro" id="IPR029058">
    <property type="entry name" value="AB_hydrolase_fold"/>
</dbReference>
<dbReference type="SUPFAM" id="SSF53474">
    <property type="entry name" value="alpha/beta-Hydrolases"/>
    <property type="match status" value="1"/>
</dbReference>
<evidence type="ECO:0000256" key="2">
    <source>
        <dbReference type="ARBA" id="ARBA00022801"/>
    </source>
</evidence>
<organism evidence="5 6">
    <name type="scientific">Fertoeibacter niger</name>
    <dbReference type="NCBI Taxonomy" id="2656921"/>
    <lineage>
        <taxon>Bacteria</taxon>
        <taxon>Pseudomonadati</taxon>
        <taxon>Pseudomonadota</taxon>
        <taxon>Alphaproteobacteria</taxon>
        <taxon>Rhodobacterales</taxon>
        <taxon>Paracoccaceae</taxon>
        <taxon>Fertoeibacter</taxon>
    </lineage>
</organism>
<dbReference type="AlphaFoldDB" id="A0A8X8KMU5"/>
<evidence type="ECO:0000256" key="3">
    <source>
        <dbReference type="SAM" id="SignalP"/>
    </source>
</evidence>
<dbReference type="PRINTS" id="PR00111">
    <property type="entry name" value="ABHYDROLASE"/>
</dbReference>
<dbReference type="InterPro" id="IPR002410">
    <property type="entry name" value="Peptidase_S33"/>
</dbReference>
<accession>A0A8X8KMU5</accession>
<dbReference type="PANTHER" id="PTHR43433">
    <property type="entry name" value="HYDROLASE, ALPHA/BETA FOLD FAMILY PROTEIN"/>
    <property type="match status" value="1"/>
</dbReference>
<evidence type="ECO:0000313" key="6">
    <source>
        <dbReference type="Proteomes" id="UP000484076"/>
    </source>
</evidence>
<keyword evidence="3" id="KW-0732">Signal</keyword>
<comment type="caution">
    <text evidence="5">The sequence shown here is derived from an EMBL/GenBank/DDBJ whole genome shotgun (WGS) entry which is preliminary data.</text>
</comment>
<feature type="domain" description="AB hydrolase-1" evidence="4">
    <location>
        <begin position="64"/>
        <end position="310"/>
    </location>
</feature>
<name>A0A8X8KMU5_9RHOB</name>
<feature type="signal peptide" evidence="3">
    <location>
        <begin position="1"/>
        <end position="21"/>
    </location>
</feature>
<dbReference type="GO" id="GO:0006508">
    <property type="term" value="P:proteolysis"/>
    <property type="evidence" value="ECO:0007669"/>
    <property type="project" value="InterPro"/>
</dbReference>
<evidence type="ECO:0000256" key="1">
    <source>
        <dbReference type="ARBA" id="ARBA00010088"/>
    </source>
</evidence>
<dbReference type="InterPro" id="IPR000073">
    <property type="entry name" value="AB_hydrolase_1"/>
</dbReference>
<reference evidence="5" key="1">
    <citation type="submission" date="2020-05" db="EMBL/GenBank/DDBJ databases">
        <title>Fertoebacter nigrum gen. nov., sp. nov., a new member of the family Rhodobacteraceae.</title>
        <authorList>
            <person name="Szuroczki S."/>
            <person name="Abbaszade G."/>
            <person name="Buni D."/>
            <person name="Schumann P."/>
            <person name="Toth E."/>
        </authorList>
    </citation>
    <scope>NUCLEOTIDE SEQUENCE</scope>
    <source>
        <strain evidence="5">RG-N-1a</strain>
    </source>
</reference>
<keyword evidence="6" id="KW-1185">Reference proteome</keyword>
<proteinExistence type="inferred from homology"/>
<dbReference type="Pfam" id="PF12697">
    <property type="entry name" value="Abhydrolase_6"/>
    <property type="match status" value="1"/>
</dbReference>
<keyword evidence="2 5" id="KW-0378">Hydrolase</keyword>
<dbReference type="EMBL" id="WHUT02000001">
    <property type="protein sequence ID" value="NUB43335.1"/>
    <property type="molecule type" value="Genomic_DNA"/>
</dbReference>
<evidence type="ECO:0000313" key="5">
    <source>
        <dbReference type="EMBL" id="NUB43335.1"/>
    </source>
</evidence>
<gene>
    <name evidence="5" type="ORF">GEU84_002975</name>
</gene>
<evidence type="ECO:0000259" key="4">
    <source>
        <dbReference type="Pfam" id="PF12697"/>
    </source>
</evidence>
<dbReference type="Gene3D" id="3.40.50.1820">
    <property type="entry name" value="alpha/beta hydrolase"/>
    <property type="match status" value="1"/>
</dbReference>
<dbReference type="InterPro" id="IPR050471">
    <property type="entry name" value="AB_hydrolase"/>
</dbReference>
<protein>
    <submittedName>
        <fullName evidence="5">Alpha/beta hydrolase</fullName>
    </submittedName>
</protein>
<comment type="similarity">
    <text evidence="1">Belongs to the peptidase S33 family.</text>
</comment>
<dbReference type="Proteomes" id="UP000484076">
    <property type="component" value="Unassembled WGS sequence"/>
</dbReference>
<feature type="chain" id="PRO_5036497440" evidence="3">
    <location>
        <begin position="22"/>
        <end position="318"/>
    </location>
</feature>
<dbReference type="PROSITE" id="PS51257">
    <property type="entry name" value="PROKAR_LIPOPROTEIN"/>
    <property type="match status" value="1"/>
</dbReference>
<sequence>MTSRRLALSFVLATLALGGCAAVVGSRAAEREAVAETKYPPTGQLIAVNGKAVHADVQGAGPDLILIHGASGNTRDFTFALVDQLKDRYRVISLDRPGMGWSDSLGDAGNSPLVQADQLIAAARVLGVRDPVVLGHSYGGAVAMAWALRDPGNTGALVVLSGATMPWPGGLGPQYAILGSSLGGATVVPLVTAFAGEKQAQAAIASIFEPFPPPAGYADYIGAGLTLRRASLRTNAQQVGGLKPYVTAMAENYPKLTLPVEIVHGDADTTVPLAIHGEPLSRLLPGGVLTVLPGAGHMPHHTHAAAVIAAIDRAAARR</sequence>
<dbReference type="GO" id="GO:0008233">
    <property type="term" value="F:peptidase activity"/>
    <property type="evidence" value="ECO:0007669"/>
    <property type="project" value="InterPro"/>
</dbReference>
<dbReference type="PRINTS" id="PR00793">
    <property type="entry name" value="PROAMNOPTASE"/>
</dbReference>
<dbReference type="PANTHER" id="PTHR43433:SF5">
    <property type="entry name" value="AB HYDROLASE-1 DOMAIN-CONTAINING PROTEIN"/>
    <property type="match status" value="1"/>
</dbReference>